<reference evidence="3" key="1">
    <citation type="journal article" date="2019" name="Int. J. Syst. Evol. Microbiol.">
        <title>The Global Catalogue of Microorganisms (GCM) 10K type strain sequencing project: providing services to taxonomists for standard genome sequencing and annotation.</title>
        <authorList>
            <consortium name="The Broad Institute Genomics Platform"/>
            <consortium name="The Broad Institute Genome Sequencing Center for Infectious Disease"/>
            <person name="Wu L."/>
            <person name="Ma J."/>
        </authorList>
    </citation>
    <scope>NUCLEOTIDE SEQUENCE [LARGE SCALE GENOMIC DNA]</scope>
    <source>
        <strain evidence="3">CCUG 47105</strain>
    </source>
</reference>
<organism evidence="2 3">
    <name type="scientific">Oerskovia paurometabola</name>
    <dbReference type="NCBI Taxonomy" id="162170"/>
    <lineage>
        <taxon>Bacteria</taxon>
        <taxon>Bacillati</taxon>
        <taxon>Actinomycetota</taxon>
        <taxon>Actinomycetes</taxon>
        <taxon>Micrococcales</taxon>
        <taxon>Cellulomonadaceae</taxon>
        <taxon>Oerskovia</taxon>
    </lineage>
</organism>
<name>A0ABW1X9A6_9CELL</name>
<dbReference type="EMBL" id="JBHSTM010000002">
    <property type="protein sequence ID" value="MFC6423966.1"/>
    <property type="molecule type" value="Genomic_DNA"/>
</dbReference>
<protein>
    <submittedName>
        <fullName evidence="2">Uncharacterized protein</fullName>
    </submittedName>
</protein>
<dbReference type="RefSeq" id="WP_204807027.1">
    <property type="nucleotide sequence ID" value="NZ_BAAAIY010000005.1"/>
</dbReference>
<proteinExistence type="predicted"/>
<evidence type="ECO:0000313" key="3">
    <source>
        <dbReference type="Proteomes" id="UP001596305"/>
    </source>
</evidence>
<keyword evidence="1" id="KW-0175">Coiled coil</keyword>
<dbReference type="Proteomes" id="UP001596305">
    <property type="component" value="Unassembled WGS sequence"/>
</dbReference>
<comment type="caution">
    <text evidence="2">The sequence shown here is derived from an EMBL/GenBank/DDBJ whole genome shotgun (WGS) entry which is preliminary data.</text>
</comment>
<feature type="coiled-coil region" evidence="1">
    <location>
        <begin position="43"/>
        <end position="91"/>
    </location>
</feature>
<accession>A0ABW1X9A6</accession>
<gene>
    <name evidence="2" type="ORF">ACFP71_03965</name>
</gene>
<evidence type="ECO:0000256" key="1">
    <source>
        <dbReference type="SAM" id="Coils"/>
    </source>
</evidence>
<keyword evidence="3" id="KW-1185">Reference proteome</keyword>
<evidence type="ECO:0000313" key="2">
    <source>
        <dbReference type="EMBL" id="MFC6423966.1"/>
    </source>
</evidence>
<sequence>MPQARKLSKFNLVMGSCFMLALIGSVWSIAEYFRYRQSSNVYISQLEQENGDLRANVGATTSELVQVRQDLENAGAALEAANAEVVRLQGQITADPECLATGVDSRWCTRVIP</sequence>